<dbReference type="AlphaFoldDB" id="A0A0B7MID3"/>
<dbReference type="RefSeq" id="WP_156972261.1">
    <property type="nucleotide sequence ID" value="NZ_CDRZ01000259.1"/>
</dbReference>
<evidence type="ECO:0000313" key="2">
    <source>
        <dbReference type="Proteomes" id="UP000046155"/>
    </source>
</evidence>
<dbReference type="EMBL" id="CDRZ01000259">
    <property type="protein sequence ID" value="CEO89785.1"/>
    <property type="molecule type" value="Genomic_DNA"/>
</dbReference>
<accession>A0A0B7MID3</accession>
<dbReference type="Proteomes" id="UP000046155">
    <property type="component" value="Unassembled WGS sequence"/>
</dbReference>
<name>A0A0B7MID3_9FIRM</name>
<gene>
    <name evidence="1" type="ORF">SSCH_600004</name>
</gene>
<sequence length="116" mass="13634">MSIYNNNNNKLWESHRVILPEFREKVICKCRDCRYHVLIQGKEEVRWGCIERYKELWSRPPESTPVLVLLKLVGEEGLCKILGRGDPAARACGYFKRKLPLKHYNANESPHHKAIF</sequence>
<evidence type="ECO:0000313" key="1">
    <source>
        <dbReference type="EMBL" id="CEO89785.1"/>
    </source>
</evidence>
<dbReference type="OrthoDB" id="1725862at2"/>
<organism evidence="1 2">
    <name type="scientific">Syntrophaceticus schinkii</name>
    <dbReference type="NCBI Taxonomy" id="499207"/>
    <lineage>
        <taxon>Bacteria</taxon>
        <taxon>Bacillati</taxon>
        <taxon>Bacillota</taxon>
        <taxon>Clostridia</taxon>
        <taxon>Thermoanaerobacterales</taxon>
        <taxon>Thermoanaerobacterales Family III. Incertae Sedis</taxon>
        <taxon>Syntrophaceticus</taxon>
    </lineage>
</organism>
<reference evidence="2" key="1">
    <citation type="submission" date="2015-01" db="EMBL/GenBank/DDBJ databases">
        <authorList>
            <person name="Manzoor Shahid"/>
            <person name="Zubair Saima"/>
        </authorList>
    </citation>
    <scope>NUCLEOTIDE SEQUENCE [LARGE SCALE GENOMIC DNA]</scope>
    <source>
        <strain evidence="2">Sp3</strain>
    </source>
</reference>
<protein>
    <submittedName>
        <fullName evidence="1">Uncharacterized protein</fullName>
    </submittedName>
</protein>
<proteinExistence type="predicted"/>
<keyword evidence="2" id="KW-1185">Reference proteome</keyword>